<organism evidence="2 3">
    <name type="scientific">Aspergillus pseudoviridinutans</name>
    <dbReference type="NCBI Taxonomy" id="1517512"/>
    <lineage>
        <taxon>Eukaryota</taxon>
        <taxon>Fungi</taxon>
        <taxon>Dikarya</taxon>
        <taxon>Ascomycota</taxon>
        <taxon>Pezizomycotina</taxon>
        <taxon>Eurotiomycetes</taxon>
        <taxon>Eurotiomycetidae</taxon>
        <taxon>Eurotiales</taxon>
        <taxon>Aspergillaceae</taxon>
        <taxon>Aspergillus</taxon>
        <taxon>Aspergillus subgen. Fumigati</taxon>
    </lineage>
</organism>
<reference evidence="2 3" key="1">
    <citation type="submission" date="2018-10" db="EMBL/GenBank/DDBJ databases">
        <title>Pan-genome distribution and transcriptional activeness of fungal secondary metabolism genes in Aspergillus section Fumigati.</title>
        <authorList>
            <person name="Takahashi H."/>
            <person name="Umemura M."/>
            <person name="Ninomiya A."/>
            <person name="Kusuya Y."/>
            <person name="Urayama S."/>
            <person name="Shimizu M."/>
            <person name="Watanabe A."/>
            <person name="Kamei K."/>
            <person name="Yaguchi T."/>
            <person name="Hagiwara D."/>
        </authorList>
    </citation>
    <scope>NUCLEOTIDE SEQUENCE [LARGE SCALE GENOMIC DNA]</scope>
    <source>
        <strain evidence="2 3">IFM 55266</strain>
    </source>
</reference>
<sequence>MNSNSGPNILAKKAKLPKEEENPAVTKNDESSPKVNDKAIGTINIGQIVDSIAAVKGLAFTRTSFMKNVGQYMLSTAVGLSRLSRPLMLDLKLSSTLCLWDNLAALNLYRTLC</sequence>
<protein>
    <submittedName>
        <fullName evidence="2">Uncharacterized protein</fullName>
    </submittedName>
</protein>
<dbReference type="RefSeq" id="XP_043156380.1">
    <property type="nucleotide sequence ID" value="XM_043300445.1"/>
</dbReference>
<name>A0A9P3BAG5_9EURO</name>
<feature type="compositionally biased region" description="Basic and acidic residues" evidence="1">
    <location>
        <begin position="16"/>
        <end position="36"/>
    </location>
</feature>
<keyword evidence="3" id="KW-1185">Reference proteome</keyword>
<dbReference type="Proteomes" id="UP001043456">
    <property type="component" value="Unassembled WGS sequence"/>
</dbReference>
<dbReference type="GeneID" id="67003106"/>
<gene>
    <name evidence="2" type="ORF">Asppvi_004494</name>
</gene>
<dbReference type="OrthoDB" id="4492028at2759"/>
<dbReference type="AlphaFoldDB" id="A0A9P3BAG5"/>
<proteinExistence type="predicted"/>
<evidence type="ECO:0000313" key="3">
    <source>
        <dbReference type="Proteomes" id="UP001043456"/>
    </source>
</evidence>
<dbReference type="EMBL" id="BHVY01000003">
    <property type="protein sequence ID" value="GIJ85633.1"/>
    <property type="molecule type" value="Genomic_DNA"/>
</dbReference>
<evidence type="ECO:0000313" key="2">
    <source>
        <dbReference type="EMBL" id="GIJ85633.1"/>
    </source>
</evidence>
<comment type="caution">
    <text evidence="2">The sequence shown here is derived from an EMBL/GenBank/DDBJ whole genome shotgun (WGS) entry which is preliminary data.</text>
</comment>
<evidence type="ECO:0000256" key="1">
    <source>
        <dbReference type="SAM" id="MobiDB-lite"/>
    </source>
</evidence>
<accession>A0A9P3BAG5</accession>
<feature type="region of interest" description="Disordered" evidence="1">
    <location>
        <begin position="1"/>
        <end position="36"/>
    </location>
</feature>